<comment type="caution">
    <text evidence="3">The sequence shown here is derived from an EMBL/GenBank/DDBJ whole genome shotgun (WGS) entry which is preliminary data.</text>
</comment>
<dbReference type="Proteomes" id="UP001519292">
    <property type="component" value="Unassembled WGS sequence"/>
</dbReference>
<sequence length="82" mass="9589">MEVITPTNFRKDIYNVLKNVVKDNKPVEITITSDKGFNDGVIMMDKKEYNRLKELEYLEKTGTLQAVLERMEKATDDDFEDL</sequence>
<accession>A0ABS4MCL2</accession>
<organism evidence="3 4">
    <name type="scientific">Lactobacillus colini</name>
    <dbReference type="NCBI Taxonomy" id="1819254"/>
    <lineage>
        <taxon>Bacteria</taxon>
        <taxon>Bacillati</taxon>
        <taxon>Bacillota</taxon>
        <taxon>Bacilli</taxon>
        <taxon>Lactobacillales</taxon>
        <taxon>Lactobacillaceae</taxon>
        <taxon>Lactobacillus</taxon>
    </lineage>
</organism>
<dbReference type="InterPro" id="IPR006442">
    <property type="entry name" value="Antitoxin_Phd/YefM"/>
</dbReference>
<evidence type="ECO:0000313" key="4">
    <source>
        <dbReference type="Proteomes" id="UP001519292"/>
    </source>
</evidence>
<dbReference type="SUPFAM" id="SSF143120">
    <property type="entry name" value="YefM-like"/>
    <property type="match status" value="1"/>
</dbReference>
<proteinExistence type="inferred from homology"/>
<reference evidence="3 4" key="1">
    <citation type="submission" date="2021-03" db="EMBL/GenBank/DDBJ databases">
        <title>Genomic Encyclopedia of Type Strains, Phase IV (KMG-IV): sequencing the most valuable type-strain genomes for metagenomic binning, comparative biology and taxonomic classification.</title>
        <authorList>
            <person name="Goeker M."/>
        </authorList>
    </citation>
    <scope>NUCLEOTIDE SEQUENCE [LARGE SCALE GENOMIC DNA]</scope>
    <source>
        <strain evidence="3 4">DSM 101872</strain>
    </source>
</reference>
<evidence type="ECO:0000313" key="3">
    <source>
        <dbReference type="EMBL" id="MBP2057426.1"/>
    </source>
</evidence>
<dbReference type="RefSeq" id="WP_245328692.1">
    <property type="nucleotide sequence ID" value="NZ_JAGGLU010000002.1"/>
</dbReference>
<keyword evidence="4" id="KW-1185">Reference proteome</keyword>
<dbReference type="InterPro" id="IPR036165">
    <property type="entry name" value="YefM-like_sf"/>
</dbReference>
<name>A0ABS4MCL2_9LACO</name>
<dbReference type="EMBL" id="JAGGLU010000002">
    <property type="protein sequence ID" value="MBP2057426.1"/>
    <property type="molecule type" value="Genomic_DNA"/>
</dbReference>
<dbReference type="Pfam" id="PF02604">
    <property type="entry name" value="PhdYeFM_antitox"/>
    <property type="match status" value="1"/>
</dbReference>
<comment type="function">
    <text evidence="2">Antitoxin component of a type II toxin-antitoxin (TA) system.</text>
</comment>
<evidence type="ECO:0000256" key="1">
    <source>
        <dbReference type="ARBA" id="ARBA00009981"/>
    </source>
</evidence>
<comment type="similarity">
    <text evidence="1 2">Belongs to the phD/YefM antitoxin family.</text>
</comment>
<protein>
    <recommendedName>
        <fullName evidence="2">Antitoxin</fullName>
    </recommendedName>
</protein>
<gene>
    <name evidence="3" type="ORF">J2Z60_000590</name>
</gene>
<evidence type="ECO:0000256" key="2">
    <source>
        <dbReference type="RuleBase" id="RU362080"/>
    </source>
</evidence>
<dbReference type="Gene3D" id="3.40.1620.10">
    <property type="entry name" value="YefM-like domain"/>
    <property type="match status" value="1"/>
</dbReference>